<dbReference type="InterPro" id="IPR013025">
    <property type="entry name" value="Ribosomal_uL23-like"/>
</dbReference>
<dbReference type="GO" id="GO:0003735">
    <property type="term" value="F:structural constituent of ribosome"/>
    <property type="evidence" value="ECO:0007669"/>
    <property type="project" value="InterPro"/>
</dbReference>
<comment type="similarity">
    <text evidence="1 4">Belongs to the universal ribosomal protein uL23 family.</text>
</comment>
<comment type="subunit">
    <text evidence="4">Part of the 50S ribosomal subunit. Contacts protein L29, and trigger factor when it is bound to the ribosome.</text>
</comment>
<comment type="caution">
    <text evidence="5">The sequence shown here is derived from an EMBL/GenBank/DDBJ whole genome shotgun (WGS) entry which is preliminary data.</text>
</comment>
<evidence type="ECO:0000256" key="3">
    <source>
        <dbReference type="ARBA" id="ARBA00023274"/>
    </source>
</evidence>
<gene>
    <name evidence="4 5" type="primary">rplW</name>
    <name evidence="5" type="ORF">IAC10_02205</name>
</gene>
<dbReference type="GO" id="GO:0005840">
    <property type="term" value="C:ribosome"/>
    <property type="evidence" value="ECO:0007669"/>
    <property type="project" value="UniProtKB-KW"/>
</dbReference>
<reference evidence="5" key="2">
    <citation type="journal article" date="2021" name="PeerJ">
        <title>Extensive microbial diversity within the chicken gut microbiome revealed by metagenomics and culture.</title>
        <authorList>
            <person name="Gilroy R."/>
            <person name="Ravi A."/>
            <person name="Getino M."/>
            <person name="Pursley I."/>
            <person name="Horton D.L."/>
            <person name="Alikhan N.F."/>
            <person name="Baker D."/>
            <person name="Gharbi K."/>
            <person name="Hall N."/>
            <person name="Watson M."/>
            <person name="Adriaenssens E.M."/>
            <person name="Foster-Nyarko E."/>
            <person name="Jarju S."/>
            <person name="Secka A."/>
            <person name="Antonio M."/>
            <person name="Oren A."/>
            <person name="Chaudhuri R.R."/>
            <person name="La Ragione R."/>
            <person name="Hildebrand F."/>
            <person name="Pallen M.J."/>
        </authorList>
    </citation>
    <scope>NUCLEOTIDE SEQUENCE</scope>
    <source>
        <strain evidence="5">6276</strain>
    </source>
</reference>
<keyword evidence="4" id="KW-0694">RNA-binding</keyword>
<dbReference type="Gene3D" id="3.30.70.330">
    <property type="match status" value="1"/>
</dbReference>
<accession>A0A9D1EX95</accession>
<reference evidence="5" key="1">
    <citation type="submission" date="2020-10" db="EMBL/GenBank/DDBJ databases">
        <authorList>
            <person name="Gilroy R."/>
        </authorList>
    </citation>
    <scope>NUCLEOTIDE SEQUENCE</scope>
    <source>
        <strain evidence="5">6276</strain>
    </source>
</reference>
<protein>
    <recommendedName>
        <fullName evidence="4">Large ribosomal subunit protein uL23</fullName>
    </recommendedName>
</protein>
<dbReference type="GO" id="GO:0006412">
    <property type="term" value="P:translation"/>
    <property type="evidence" value="ECO:0007669"/>
    <property type="project" value="UniProtKB-UniRule"/>
</dbReference>
<dbReference type="GO" id="GO:0019843">
    <property type="term" value="F:rRNA binding"/>
    <property type="evidence" value="ECO:0007669"/>
    <property type="project" value="UniProtKB-UniRule"/>
</dbReference>
<dbReference type="EMBL" id="DVIU01000045">
    <property type="protein sequence ID" value="HIS35431.1"/>
    <property type="molecule type" value="Genomic_DNA"/>
</dbReference>
<sequence length="102" mass="11395">MGKERTNTEKLYDLIKKPLITEKSVGATAMGQYTFEVDKDATKVEIAQAIELAFPGRKVKKVRTVYMPSHSKRMGYKFGRTDSSKKAIVTIEGDPIEELVGV</sequence>
<dbReference type="GO" id="GO:1990904">
    <property type="term" value="C:ribonucleoprotein complex"/>
    <property type="evidence" value="ECO:0007669"/>
    <property type="project" value="UniProtKB-KW"/>
</dbReference>
<proteinExistence type="inferred from homology"/>
<dbReference type="NCBIfam" id="NF004363">
    <property type="entry name" value="PRK05738.2-4"/>
    <property type="match status" value="1"/>
</dbReference>
<name>A0A9D1EX95_9BACT</name>
<evidence type="ECO:0000313" key="6">
    <source>
        <dbReference type="Proteomes" id="UP000823928"/>
    </source>
</evidence>
<evidence type="ECO:0000256" key="4">
    <source>
        <dbReference type="HAMAP-Rule" id="MF_01369"/>
    </source>
</evidence>
<keyword evidence="4" id="KW-0699">rRNA-binding</keyword>
<evidence type="ECO:0000256" key="1">
    <source>
        <dbReference type="ARBA" id="ARBA00006700"/>
    </source>
</evidence>
<comment type="function">
    <text evidence="4">One of the early assembly proteins it binds 23S rRNA. One of the proteins that surrounds the polypeptide exit tunnel on the outside of the ribosome. Forms the main docking site for trigger factor binding to the ribosome.</text>
</comment>
<dbReference type="Pfam" id="PF00276">
    <property type="entry name" value="Ribosomal_L23"/>
    <property type="match status" value="1"/>
</dbReference>
<dbReference type="SUPFAM" id="SSF54189">
    <property type="entry name" value="Ribosomal proteins S24e, L23 and L15e"/>
    <property type="match status" value="1"/>
</dbReference>
<evidence type="ECO:0000313" key="5">
    <source>
        <dbReference type="EMBL" id="HIS35431.1"/>
    </source>
</evidence>
<dbReference type="PANTHER" id="PTHR11620">
    <property type="entry name" value="60S RIBOSOMAL PROTEIN L23A"/>
    <property type="match status" value="1"/>
</dbReference>
<dbReference type="HAMAP" id="MF_01369_B">
    <property type="entry name" value="Ribosomal_uL23_B"/>
    <property type="match status" value="1"/>
</dbReference>
<keyword evidence="3 4" id="KW-0687">Ribonucleoprotein</keyword>
<keyword evidence="2 4" id="KW-0689">Ribosomal protein</keyword>
<evidence type="ECO:0000256" key="2">
    <source>
        <dbReference type="ARBA" id="ARBA00022980"/>
    </source>
</evidence>
<dbReference type="InterPro" id="IPR012678">
    <property type="entry name" value="Ribosomal_uL23/eL15/eS24_sf"/>
</dbReference>
<dbReference type="Proteomes" id="UP000823928">
    <property type="component" value="Unassembled WGS sequence"/>
</dbReference>
<organism evidence="5 6">
    <name type="scientific">Candidatus Scatousia excrementigallinarum</name>
    <dbReference type="NCBI Taxonomy" id="2840935"/>
    <lineage>
        <taxon>Bacteria</taxon>
        <taxon>Candidatus Scatousia</taxon>
    </lineage>
</organism>
<dbReference type="AlphaFoldDB" id="A0A9D1EX95"/>
<dbReference type="InterPro" id="IPR012677">
    <property type="entry name" value="Nucleotide-bd_a/b_plait_sf"/>
</dbReference>